<dbReference type="GO" id="GO:0005524">
    <property type="term" value="F:ATP binding"/>
    <property type="evidence" value="ECO:0007669"/>
    <property type="project" value="UniProtKB-UniRule"/>
</dbReference>
<keyword evidence="2 4" id="KW-0418">Kinase</keyword>
<dbReference type="PATRIC" id="fig|1150469.3.peg.1771"/>
<dbReference type="Proteomes" id="UP000033220">
    <property type="component" value="Chromosome DSM 122"/>
</dbReference>
<evidence type="ECO:0000313" key="4">
    <source>
        <dbReference type="EMBL" id="CCG08199.1"/>
    </source>
</evidence>
<feature type="region of interest" description="Disordered" evidence="3">
    <location>
        <begin position="1"/>
        <end position="21"/>
    </location>
</feature>
<evidence type="ECO:0000256" key="1">
    <source>
        <dbReference type="ARBA" id="ARBA00023277"/>
    </source>
</evidence>
<name>H6SJN4_PARPM</name>
<dbReference type="STRING" id="1150469.RSPPHO_01573"/>
<proteinExistence type="inferred from homology"/>
<dbReference type="KEGG" id="rpm:RSPPHO_01573"/>
<keyword evidence="5" id="KW-1185">Reference proteome</keyword>
<evidence type="ECO:0000256" key="3">
    <source>
        <dbReference type="SAM" id="MobiDB-lite"/>
    </source>
</evidence>
<dbReference type="InterPro" id="IPR043129">
    <property type="entry name" value="ATPase_NBD"/>
</dbReference>
<reference evidence="4 5" key="1">
    <citation type="submission" date="2012-02" db="EMBL/GenBank/DDBJ databases">
        <title>Shotgun genome sequence of Phaeospirillum photometricum DSM 122.</title>
        <authorList>
            <person name="Duquesne K."/>
            <person name="Sturgis J."/>
        </authorList>
    </citation>
    <scope>NUCLEOTIDE SEQUENCE [LARGE SCALE GENOMIC DNA]</scope>
    <source>
        <strain evidence="5">DSM122</strain>
    </source>
</reference>
<dbReference type="PANTHER" id="PTHR30605:SF0">
    <property type="entry name" value="ANHYDRO-N-ACETYLMURAMIC ACID KINASE"/>
    <property type="match status" value="1"/>
</dbReference>
<dbReference type="AlphaFoldDB" id="H6SJN4"/>
<dbReference type="EMBL" id="HE663493">
    <property type="protein sequence ID" value="CCG08199.1"/>
    <property type="molecule type" value="Genomic_DNA"/>
</dbReference>
<dbReference type="Pfam" id="PF03702">
    <property type="entry name" value="AnmK"/>
    <property type="match status" value="1"/>
</dbReference>
<feature type="binding site" evidence="2">
    <location>
        <begin position="66"/>
        <end position="73"/>
    </location>
    <ligand>
        <name>ATP</name>
        <dbReference type="ChEBI" id="CHEBI:30616"/>
    </ligand>
</feature>
<dbReference type="HOGENOM" id="CLU_038782_3_0_5"/>
<comment type="function">
    <text evidence="2">Catalyzes the specific phosphorylation of 1,6-anhydro-N-acetylmuramic acid (anhMurNAc) with the simultaneous cleavage of the 1,6-anhydro ring, generating MurNAc-6-P. Is required for the utilization of anhMurNAc either imported from the medium or derived from its own cell wall murein, and thus plays a role in cell wall recycling.</text>
</comment>
<protein>
    <recommendedName>
        <fullName evidence="2">Anhydro-N-acetylmuramic acid kinase</fullName>
        <ecNumber evidence="2">2.7.1.170</ecNumber>
    </recommendedName>
    <alternativeName>
        <fullName evidence="2">AnhMurNAc kinase</fullName>
    </alternativeName>
</protein>
<evidence type="ECO:0000313" key="5">
    <source>
        <dbReference type="Proteomes" id="UP000033220"/>
    </source>
</evidence>
<gene>
    <name evidence="2 4" type="primary">anmK</name>
    <name evidence="4" type="ORF">RSPPHO_01573</name>
</gene>
<keyword evidence="2 4" id="KW-0808">Transferase</keyword>
<comment type="pathway">
    <text evidence="2">Amino-sugar metabolism; 1,6-anhydro-N-acetylmuramate degradation.</text>
</comment>
<dbReference type="GO" id="GO:0016773">
    <property type="term" value="F:phosphotransferase activity, alcohol group as acceptor"/>
    <property type="evidence" value="ECO:0007669"/>
    <property type="project" value="UniProtKB-UniRule"/>
</dbReference>
<keyword evidence="2" id="KW-0547">Nucleotide-binding</keyword>
<dbReference type="GO" id="GO:0097175">
    <property type="term" value="P:1,6-anhydro-N-acetyl-beta-muramic acid catabolic process"/>
    <property type="evidence" value="ECO:0007669"/>
    <property type="project" value="UniProtKB-UniRule"/>
</dbReference>
<accession>H6SJN4</accession>
<dbReference type="HAMAP" id="MF_01270">
    <property type="entry name" value="AnhMurNAc_kinase"/>
    <property type="match status" value="1"/>
</dbReference>
<keyword evidence="1 2" id="KW-0119">Carbohydrate metabolism</keyword>
<organism evidence="4 5">
    <name type="scientific">Pararhodospirillum photometricum DSM 122</name>
    <dbReference type="NCBI Taxonomy" id="1150469"/>
    <lineage>
        <taxon>Bacteria</taxon>
        <taxon>Pseudomonadati</taxon>
        <taxon>Pseudomonadota</taxon>
        <taxon>Alphaproteobacteria</taxon>
        <taxon>Rhodospirillales</taxon>
        <taxon>Rhodospirillaceae</taxon>
        <taxon>Pararhodospirillum</taxon>
    </lineage>
</organism>
<dbReference type="SUPFAM" id="SSF53067">
    <property type="entry name" value="Actin-like ATPase domain"/>
    <property type="match status" value="1"/>
</dbReference>
<evidence type="ECO:0000256" key="2">
    <source>
        <dbReference type="HAMAP-Rule" id="MF_01270"/>
    </source>
</evidence>
<comment type="pathway">
    <text evidence="2">Cell wall biogenesis; peptidoglycan recycling.</text>
</comment>
<feature type="compositionally biased region" description="Basic and acidic residues" evidence="3">
    <location>
        <begin position="1"/>
        <end position="12"/>
    </location>
</feature>
<keyword evidence="2" id="KW-0067">ATP-binding</keyword>
<dbReference type="EC" id="2.7.1.170" evidence="2"/>
<dbReference type="GO" id="GO:0016301">
    <property type="term" value="F:kinase activity"/>
    <property type="evidence" value="ECO:0007669"/>
    <property type="project" value="UniProtKB-KW"/>
</dbReference>
<dbReference type="PANTHER" id="PTHR30605">
    <property type="entry name" value="ANHYDRO-N-ACETYLMURAMIC ACID KINASE"/>
    <property type="match status" value="1"/>
</dbReference>
<comment type="catalytic activity">
    <reaction evidence="2">
        <text>1,6-anhydro-N-acetyl-beta-muramate + ATP + H2O = N-acetyl-D-muramate 6-phosphate + ADP + H(+)</text>
        <dbReference type="Rhea" id="RHEA:24952"/>
        <dbReference type="ChEBI" id="CHEBI:15377"/>
        <dbReference type="ChEBI" id="CHEBI:15378"/>
        <dbReference type="ChEBI" id="CHEBI:30616"/>
        <dbReference type="ChEBI" id="CHEBI:58690"/>
        <dbReference type="ChEBI" id="CHEBI:58722"/>
        <dbReference type="ChEBI" id="CHEBI:456216"/>
        <dbReference type="EC" id="2.7.1.170"/>
    </reaction>
</comment>
<dbReference type="Gene3D" id="3.30.420.40">
    <property type="match status" value="2"/>
</dbReference>
<dbReference type="eggNOG" id="COG2377">
    <property type="taxonomic scope" value="Bacteria"/>
</dbReference>
<dbReference type="UniPathway" id="UPA00343"/>
<comment type="similarity">
    <text evidence="2">Belongs to the anhydro-N-acetylmuramic acid kinase family.</text>
</comment>
<sequence>MDEAALAHDGKEIGSQGGHDTISGWGTRNACKTADLPSTLAALRQTMPVKDAAMSDAVWALGLMSGTSLDGIDVAMILSDGERALDIGPALTVPYEPALRERLRDLLGTRPGERQGAVAEVERLLTDAHAEAVHRLLALTRPRPALIGFHGQTLFHAPDQGITVQIGDGARLAALTNTAVINDFRSADVAAGGEGAPLAPAWHAALACDLPRPLAVLNLGGVGNVTWLSDDRSEPPLAFDTGPGNALLDDWMRTRQGLPHDDGGRLAAQGRVDQEALAALLQHAHFTRPPPKSLDRNAFSAQAVARLCDADGAATLAAFTVAAVAQALSWMPRPPALWLVCGGGRHNPVLMAGLAEALGCPVRPVESEGWNGDALEAQAFAFLAVRAHRRLPLSWPTTTGVPHPVCGGAPHAPPMA</sequence>
<dbReference type="GO" id="GO:0009254">
    <property type="term" value="P:peptidoglycan turnover"/>
    <property type="evidence" value="ECO:0007669"/>
    <property type="project" value="UniProtKB-UniRule"/>
</dbReference>
<dbReference type="GO" id="GO:0006040">
    <property type="term" value="P:amino sugar metabolic process"/>
    <property type="evidence" value="ECO:0007669"/>
    <property type="project" value="InterPro"/>
</dbReference>
<dbReference type="InterPro" id="IPR005338">
    <property type="entry name" value="Anhydro_N_Ac-Mur_kinase"/>
</dbReference>
<dbReference type="NCBIfam" id="NF007141">
    <property type="entry name" value="PRK09585.1-5"/>
    <property type="match status" value="1"/>
</dbReference>
<dbReference type="UniPathway" id="UPA00544"/>